<dbReference type="Pfam" id="PF24883">
    <property type="entry name" value="NPHP3_N"/>
    <property type="match status" value="1"/>
</dbReference>
<proteinExistence type="predicted"/>
<dbReference type="EMBL" id="JAACJJ010000006">
    <property type="protein sequence ID" value="KAF5328101.1"/>
    <property type="molecule type" value="Genomic_DNA"/>
</dbReference>
<keyword evidence="1" id="KW-0677">Repeat</keyword>
<evidence type="ECO:0000313" key="3">
    <source>
        <dbReference type="EMBL" id="KAF5328101.1"/>
    </source>
</evidence>
<sequence length="1018" mass="114708">MSILNNSAVNSITHSTFVNQAKDTSTAFEVLKNAATPRAFHSFIGRPEPGRCYPNTRVDLLTALERWIGGPGICEDDSVDPADDMPTLEMRTGHQEMPDGPPFTSLRFPNLPIIWLTGGAGAGKSAVAQTFAERCEDLGHIVASFFFFSTDPTRNSANRLVATLAYQIARADPGVRAHIEAVVLQDPYIFDQDFKKQIVSLIINPVWRSTQVQDAEPRQRQCVIVIDGLDECTGGEVQAGIIRAISDALRAGSTDQQKALPYFLICGRPEEPIQRVFRSLNLQKVSTSINLSHDIHAHDDIRSFLKGMFAEIKQTHPRTDLIPASWPSDNTLSTLVSNSSGHFIYAETVVRHVSNNVRPVAALDNIVGLRALPQRVRESLAELDELYRHILLRALEKSGINTVRHVLGLVAFGGAEYHPDIIAKFYDLEDGALDTLLGTIPSLAFQAGEGRGKRIRFYHKSFSDFLLDKFRAAEFYIGYDGLWAYIWARSLDMASKSATIDEEIFQFVSNSVLRFHVSHDISAGTAMSGLESQDDLEGERIRQTMSEGIRVTSGLASLYDRLQTEKLLSQLEWQQFTNDSYYYTIDGTKSHSLLGMIQRRDFLAFINQFDGKNLDFKAKWTACCFNYWLQLSYHGRTSDQMSKQATAIMMDIIKDVLSLSSPTIPLLMARASDHHINYITDYFPLAPWWNGTFGKFFARYTSDRWPYSRDHSDFISANALERFLGDQEMGAYCLNGERFAKGCLFWMTYLTRNGGLFSHRTKRVLRNQYGRLLGKSAHQQRITFRWSRTKHPRKTNTRLYFHYIPQRFPTRELNEKISSNTWGYIKRKALFDADRPYAFFRKEQFSEGMEVDDVFEKEGARRQQFRFVLSRIPPMLAKASKSDAVAALRHRAFPPLARCFPELTRSVQQAIEEYAARHGYDSPYIDVGPRYTAGAAPQEESPSGNEFVIPTAAASGDVVAFCPPLVTSILACGQKRARPARFPPSGAHSPGVEICDDPGCETVITKEQRSLNCSSPDY</sequence>
<organism evidence="3 4">
    <name type="scientific">Psilocybe cf. subviscida</name>
    <dbReference type="NCBI Taxonomy" id="2480587"/>
    <lineage>
        <taxon>Eukaryota</taxon>
        <taxon>Fungi</taxon>
        <taxon>Dikarya</taxon>
        <taxon>Basidiomycota</taxon>
        <taxon>Agaricomycotina</taxon>
        <taxon>Agaricomycetes</taxon>
        <taxon>Agaricomycetidae</taxon>
        <taxon>Agaricales</taxon>
        <taxon>Agaricineae</taxon>
        <taxon>Strophariaceae</taxon>
        <taxon>Psilocybe</taxon>
    </lineage>
</organism>
<protein>
    <recommendedName>
        <fullName evidence="2">Nephrocystin 3-like N-terminal domain-containing protein</fullName>
    </recommendedName>
</protein>
<dbReference type="InterPro" id="IPR056884">
    <property type="entry name" value="NPHP3-like_N"/>
</dbReference>
<dbReference type="Proteomes" id="UP000567179">
    <property type="component" value="Unassembled WGS sequence"/>
</dbReference>
<dbReference type="InterPro" id="IPR027417">
    <property type="entry name" value="P-loop_NTPase"/>
</dbReference>
<dbReference type="AlphaFoldDB" id="A0A8H5BRX4"/>
<dbReference type="PANTHER" id="PTHR10039">
    <property type="entry name" value="AMELOGENIN"/>
    <property type="match status" value="1"/>
</dbReference>
<evidence type="ECO:0000259" key="2">
    <source>
        <dbReference type="Pfam" id="PF24883"/>
    </source>
</evidence>
<gene>
    <name evidence="3" type="ORF">D9619_013615</name>
</gene>
<reference evidence="3 4" key="1">
    <citation type="journal article" date="2020" name="ISME J.">
        <title>Uncovering the hidden diversity of litter-decomposition mechanisms in mushroom-forming fungi.</title>
        <authorList>
            <person name="Floudas D."/>
            <person name="Bentzer J."/>
            <person name="Ahren D."/>
            <person name="Johansson T."/>
            <person name="Persson P."/>
            <person name="Tunlid A."/>
        </authorList>
    </citation>
    <scope>NUCLEOTIDE SEQUENCE [LARGE SCALE GENOMIC DNA]</scope>
    <source>
        <strain evidence="3 4">CBS 101986</strain>
    </source>
</reference>
<evidence type="ECO:0000256" key="1">
    <source>
        <dbReference type="ARBA" id="ARBA00022737"/>
    </source>
</evidence>
<dbReference type="OrthoDB" id="5967843at2759"/>
<accession>A0A8H5BRX4</accession>
<name>A0A8H5BRX4_9AGAR</name>
<feature type="domain" description="Nephrocystin 3-like N-terminal" evidence="2">
    <location>
        <begin position="112"/>
        <end position="250"/>
    </location>
</feature>
<dbReference type="PANTHER" id="PTHR10039:SF14">
    <property type="entry name" value="NACHT DOMAIN-CONTAINING PROTEIN"/>
    <property type="match status" value="1"/>
</dbReference>
<comment type="caution">
    <text evidence="3">The sequence shown here is derived from an EMBL/GenBank/DDBJ whole genome shotgun (WGS) entry which is preliminary data.</text>
</comment>
<keyword evidence="4" id="KW-1185">Reference proteome</keyword>
<dbReference type="Gene3D" id="3.40.50.300">
    <property type="entry name" value="P-loop containing nucleotide triphosphate hydrolases"/>
    <property type="match status" value="1"/>
</dbReference>
<evidence type="ECO:0000313" key="4">
    <source>
        <dbReference type="Proteomes" id="UP000567179"/>
    </source>
</evidence>
<dbReference type="SUPFAM" id="SSF52540">
    <property type="entry name" value="P-loop containing nucleoside triphosphate hydrolases"/>
    <property type="match status" value="2"/>
</dbReference>